<protein>
    <submittedName>
        <fullName evidence="1">Uncharacterized protein</fullName>
    </submittedName>
</protein>
<dbReference type="Proteomes" id="UP001190700">
    <property type="component" value="Unassembled WGS sequence"/>
</dbReference>
<evidence type="ECO:0000313" key="1">
    <source>
        <dbReference type="EMBL" id="KAK3264758.1"/>
    </source>
</evidence>
<dbReference type="EMBL" id="LGRX02014372">
    <property type="protein sequence ID" value="KAK3264758.1"/>
    <property type="molecule type" value="Genomic_DNA"/>
</dbReference>
<accession>A0AAE0FSB3</accession>
<dbReference type="AlphaFoldDB" id="A0AAE0FSB3"/>
<reference evidence="1 2" key="1">
    <citation type="journal article" date="2015" name="Genome Biol. Evol.">
        <title>Comparative Genomics of a Bacterivorous Green Alga Reveals Evolutionary Causalities and Consequences of Phago-Mixotrophic Mode of Nutrition.</title>
        <authorList>
            <person name="Burns J.A."/>
            <person name="Paasch A."/>
            <person name="Narechania A."/>
            <person name="Kim E."/>
        </authorList>
    </citation>
    <scope>NUCLEOTIDE SEQUENCE [LARGE SCALE GENOMIC DNA]</scope>
    <source>
        <strain evidence="1 2">PLY_AMNH</strain>
    </source>
</reference>
<comment type="caution">
    <text evidence="1">The sequence shown here is derived from an EMBL/GenBank/DDBJ whole genome shotgun (WGS) entry which is preliminary data.</text>
</comment>
<keyword evidence="2" id="KW-1185">Reference proteome</keyword>
<evidence type="ECO:0000313" key="2">
    <source>
        <dbReference type="Proteomes" id="UP001190700"/>
    </source>
</evidence>
<sequence>MRYPWKFEFSLSAESPALCLCLRCLLDHHRHARTAVQTVVKAAAFNEEAPQPAQSQRHQAFFGRRDLCSLTTTGSLFGAHLIESFVNASPAKAAGDFILFEGGSGKLSPISCTRPKDPSRAAPRGSSITAPKNFEFVDPCPLGGYTLDTPWSFWGPTSLQPLTGFKVGAFVAPRVYVSHLVFVDNAVA</sequence>
<proteinExistence type="predicted"/>
<organism evidence="1 2">
    <name type="scientific">Cymbomonas tetramitiformis</name>
    <dbReference type="NCBI Taxonomy" id="36881"/>
    <lineage>
        <taxon>Eukaryota</taxon>
        <taxon>Viridiplantae</taxon>
        <taxon>Chlorophyta</taxon>
        <taxon>Pyramimonadophyceae</taxon>
        <taxon>Pyramimonadales</taxon>
        <taxon>Pyramimonadaceae</taxon>
        <taxon>Cymbomonas</taxon>
    </lineage>
</organism>
<gene>
    <name evidence="1" type="ORF">CYMTET_26521</name>
</gene>
<name>A0AAE0FSB3_9CHLO</name>